<dbReference type="EMBL" id="CP047226">
    <property type="protein sequence ID" value="QHG09273.1"/>
    <property type="molecule type" value="Genomic_DNA"/>
</dbReference>
<proteinExistence type="predicted"/>
<gene>
    <name evidence="1" type="ORF">GSF12_04875</name>
</gene>
<sequence>MLNIKTVFVTILLPFISLKVLAIEPKTITKNHGLSHLNDKPSEKITIGIKPFFDPKMRKIIINDLNSLGGFDAVEQNVGTKNIRYIIENQLIQQGNISVIKFDMVDTVTQTSLYGIQQIPIKDFS</sequence>
<organism evidence="1">
    <name type="scientific">Faucicola osloensis</name>
    <name type="common">Moraxella osloensis</name>
    <dbReference type="NCBI Taxonomy" id="34062"/>
    <lineage>
        <taxon>Bacteria</taxon>
        <taxon>Pseudomonadati</taxon>
        <taxon>Pseudomonadota</taxon>
        <taxon>Gammaproteobacteria</taxon>
        <taxon>Moraxellales</taxon>
        <taxon>Moraxellaceae</taxon>
        <taxon>Faucicola</taxon>
    </lineage>
</organism>
<dbReference type="AlphaFoldDB" id="A0A6P1KHB8"/>
<reference evidence="1" key="1">
    <citation type="journal article" date="2020" name="Microbiol. Resour. Announc.">
        <title>Complete Genome Sequence of Moraxella osloensis Strain YV1, Isolated from an Australian Wastewater Treatment Plant.</title>
        <authorList>
            <person name="Batinovic S."/>
            <person name="Rice D.T.F."/>
            <person name="Seviour R.J."/>
            <person name="Petrovski S."/>
        </authorList>
    </citation>
    <scope>NUCLEOTIDE SEQUENCE</scope>
    <source>
        <strain evidence="1">YV1</strain>
    </source>
</reference>
<accession>A0A6P1KHB8</accession>
<evidence type="ECO:0000313" key="1">
    <source>
        <dbReference type="EMBL" id="QHG09273.1"/>
    </source>
</evidence>
<name>A0A6P1KHB8_FAUOS</name>
<protein>
    <submittedName>
        <fullName evidence="1">Uncharacterized protein</fullName>
    </submittedName>
</protein>